<evidence type="ECO:0000256" key="6">
    <source>
        <dbReference type="ARBA" id="ARBA00022777"/>
    </source>
</evidence>
<dbReference type="HOGENOM" id="CLU_053680_0_1_10"/>
<evidence type="ECO:0000256" key="8">
    <source>
        <dbReference type="ARBA" id="ARBA00048141"/>
    </source>
</evidence>
<dbReference type="eggNOG" id="COG0548">
    <property type="taxonomic scope" value="Bacteria"/>
</dbReference>
<dbReference type="AlphaFoldDB" id="G0J6C5"/>
<keyword evidence="12" id="KW-1185">Reference proteome</keyword>
<gene>
    <name evidence="9" type="primary">argB</name>
    <name evidence="11" type="ordered locus">Cycma_3911</name>
</gene>
<dbReference type="InterPro" id="IPR036393">
    <property type="entry name" value="AceGlu_kinase-like_sf"/>
</dbReference>
<dbReference type="Proteomes" id="UP000001635">
    <property type="component" value="Chromosome"/>
</dbReference>
<dbReference type="CDD" id="cd04238">
    <property type="entry name" value="AAK_NAGK-like"/>
    <property type="match status" value="1"/>
</dbReference>
<dbReference type="HAMAP" id="MF_00082">
    <property type="entry name" value="ArgB"/>
    <property type="match status" value="1"/>
</dbReference>
<comment type="subcellular location">
    <subcellularLocation>
        <location evidence="9">Cytoplasm</location>
    </subcellularLocation>
</comment>
<evidence type="ECO:0000256" key="2">
    <source>
        <dbReference type="ARBA" id="ARBA00022571"/>
    </source>
</evidence>
<dbReference type="PANTHER" id="PTHR23342:SF0">
    <property type="entry name" value="N-ACETYLGLUTAMATE SYNTHASE, MITOCHONDRIAL"/>
    <property type="match status" value="1"/>
</dbReference>
<dbReference type="EMBL" id="CP002955">
    <property type="protein sequence ID" value="AEL27620.1"/>
    <property type="molecule type" value="Genomic_DNA"/>
</dbReference>
<dbReference type="OrthoDB" id="9803155at2"/>
<comment type="similarity">
    <text evidence="9">Belongs to the acetylglutamate kinase family. ArgB subfamily.</text>
</comment>
<feature type="binding site" evidence="9">
    <location>
        <position position="170"/>
    </location>
    <ligand>
        <name>substrate</name>
    </ligand>
</feature>
<dbReference type="RefSeq" id="WP_014021905.1">
    <property type="nucleotide sequence ID" value="NC_015914.1"/>
</dbReference>
<comment type="function">
    <text evidence="9">Catalyzes the ATP-dependent phosphorylation of N-acetyl-L-glutamate.</text>
</comment>
<evidence type="ECO:0000256" key="1">
    <source>
        <dbReference type="ARBA" id="ARBA00004828"/>
    </source>
</evidence>
<feature type="domain" description="Aspartate/glutamate/uridylate kinase" evidence="10">
    <location>
        <begin position="5"/>
        <end position="251"/>
    </location>
</feature>
<dbReference type="NCBIfam" id="TIGR00761">
    <property type="entry name" value="argB"/>
    <property type="match status" value="1"/>
</dbReference>
<dbReference type="KEGG" id="cmr:Cycma_3911"/>
<proteinExistence type="inferred from homology"/>
<dbReference type="InterPro" id="IPR037528">
    <property type="entry name" value="ArgB"/>
</dbReference>
<dbReference type="InterPro" id="IPR004662">
    <property type="entry name" value="AcgluKinase_fam"/>
</dbReference>
<keyword evidence="9" id="KW-0963">Cytoplasm</keyword>
<evidence type="ECO:0000256" key="3">
    <source>
        <dbReference type="ARBA" id="ARBA00022605"/>
    </source>
</evidence>
<accession>G0J6C5</accession>
<keyword evidence="5 9" id="KW-0547">Nucleotide-binding</keyword>
<dbReference type="UniPathway" id="UPA00068">
    <property type="reaction ID" value="UER00107"/>
</dbReference>
<comment type="catalytic activity">
    <reaction evidence="8 9">
        <text>N-acetyl-L-glutamate + ATP = N-acetyl-L-glutamyl 5-phosphate + ADP</text>
        <dbReference type="Rhea" id="RHEA:14629"/>
        <dbReference type="ChEBI" id="CHEBI:30616"/>
        <dbReference type="ChEBI" id="CHEBI:44337"/>
        <dbReference type="ChEBI" id="CHEBI:57936"/>
        <dbReference type="ChEBI" id="CHEBI:456216"/>
        <dbReference type="EC" id="2.7.2.8"/>
    </reaction>
</comment>
<feature type="binding site" evidence="9">
    <location>
        <position position="66"/>
    </location>
    <ligand>
        <name>substrate</name>
    </ligand>
</feature>
<evidence type="ECO:0000256" key="5">
    <source>
        <dbReference type="ARBA" id="ARBA00022741"/>
    </source>
</evidence>
<name>G0J6C5_CYCMS</name>
<dbReference type="Gene3D" id="3.40.1160.10">
    <property type="entry name" value="Acetylglutamate kinase-like"/>
    <property type="match status" value="1"/>
</dbReference>
<feature type="site" description="Transition state stabilizer" evidence="9">
    <location>
        <position position="232"/>
    </location>
</feature>
<keyword evidence="2 9" id="KW-0055">Arginine biosynthesis</keyword>
<keyword evidence="3 9" id="KW-0028">Amino-acid biosynthesis</keyword>
<dbReference type="GO" id="GO:0042450">
    <property type="term" value="P:L-arginine biosynthetic process via ornithine"/>
    <property type="evidence" value="ECO:0007669"/>
    <property type="project" value="UniProtKB-UniRule"/>
</dbReference>
<evidence type="ECO:0000256" key="9">
    <source>
        <dbReference type="HAMAP-Rule" id="MF_00082"/>
    </source>
</evidence>
<reference evidence="12" key="1">
    <citation type="submission" date="2011-07" db="EMBL/GenBank/DDBJ databases">
        <title>The complete genome of Cyclobacterium marinum DSM 745.</title>
        <authorList>
            <person name="Lucas S."/>
            <person name="Han J."/>
            <person name="Lapidus A."/>
            <person name="Bruce D."/>
            <person name="Goodwin L."/>
            <person name="Pitluck S."/>
            <person name="Peters L."/>
            <person name="Kyrpides N."/>
            <person name="Mavromatis K."/>
            <person name="Ivanova N."/>
            <person name="Ovchinnikova G."/>
            <person name="Chertkov O."/>
            <person name="Detter J.C."/>
            <person name="Tapia R."/>
            <person name="Han C."/>
            <person name="Land M."/>
            <person name="Hauser L."/>
            <person name="Markowitz V."/>
            <person name="Cheng J.-F."/>
            <person name="Hugenholtz P."/>
            <person name="Woyke T."/>
            <person name="Wu D."/>
            <person name="Tindall B."/>
            <person name="Schuetze A."/>
            <person name="Brambilla E."/>
            <person name="Klenk H.-P."/>
            <person name="Eisen J.A."/>
        </authorList>
    </citation>
    <scope>NUCLEOTIDE SEQUENCE [LARGE SCALE GENOMIC DNA]</scope>
    <source>
        <strain evidence="12">ATCC 25205 / DSM 745 / LMG 13164 / NCIMB 1802</strain>
    </source>
</reference>
<dbReference type="PRINTS" id="PR00474">
    <property type="entry name" value="GLU5KINASE"/>
</dbReference>
<keyword evidence="6 9" id="KW-0418">Kinase</keyword>
<dbReference type="SUPFAM" id="SSF53633">
    <property type="entry name" value="Carbamate kinase-like"/>
    <property type="match status" value="1"/>
</dbReference>
<dbReference type="GO" id="GO:0005737">
    <property type="term" value="C:cytoplasm"/>
    <property type="evidence" value="ECO:0007669"/>
    <property type="project" value="UniProtKB-SubCell"/>
</dbReference>
<feature type="site" description="Transition state stabilizer" evidence="9">
    <location>
        <position position="9"/>
    </location>
</feature>
<dbReference type="FunFam" id="3.40.1160.10:FF:000004">
    <property type="entry name" value="Acetylglutamate kinase"/>
    <property type="match status" value="1"/>
</dbReference>
<comment type="pathway">
    <text evidence="1 9">Amino-acid biosynthesis; L-arginine biosynthesis; N(2)-acetyl-L-ornithine from L-glutamate: step 2/4.</text>
</comment>
<evidence type="ECO:0000256" key="4">
    <source>
        <dbReference type="ARBA" id="ARBA00022679"/>
    </source>
</evidence>
<dbReference type="EC" id="2.7.2.8" evidence="9"/>
<dbReference type="PIRSF" id="PIRSF000728">
    <property type="entry name" value="NAGK"/>
    <property type="match status" value="1"/>
</dbReference>
<keyword evidence="7 9" id="KW-0067">ATP-binding</keyword>
<dbReference type="GO" id="GO:0003991">
    <property type="term" value="F:acetylglutamate kinase activity"/>
    <property type="evidence" value="ECO:0007669"/>
    <property type="project" value="UniProtKB-UniRule"/>
</dbReference>
<evidence type="ECO:0000313" key="12">
    <source>
        <dbReference type="Proteomes" id="UP000001635"/>
    </source>
</evidence>
<dbReference type="InterPro" id="IPR001048">
    <property type="entry name" value="Asp/Glu/Uridylate_kinase"/>
</dbReference>
<evidence type="ECO:0000259" key="10">
    <source>
        <dbReference type="Pfam" id="PF00696"/>
    </source>
</evidence>
<keyword evidence="4 9" id="KW-0808">Transferase</keyword>
<dbReference type="STRING" id="880070.Cycma_3911"/>
<dbReference type="PANTHER" id="PTHR23342">
    <property type="entry name" value="N-ACETYLGLUTAMATE SYNTHASE"/>
    <property type="match status" value="1"/>
</dbReference>
<sequence length="274" mass="29645">MEYHKILIKYGGNAMVSEELKHDIANKIKELQSHGIQVILVHGGGPFINKSLADAGIKSEFFDGHRHTSVEAMSCIEKTLKGEVNSSLVNLLNKQGLRAVGLSGKDGKLAIAQKRWHIRQQENGEAIKVDLGQVGDVVSVNPLLIESLLENAFTPVITCIASDEEGNDYNINGDVFAGKIAAAIQADAYIVLTDVDGLYKEYPNPDSIIREIDTTTIPKFYGKAISGGMIPKIESCVNAVKSGVKKAVILNGTCPEQISDYLIKQISIGTTIKL</sequence>
<dbReference type="GO" id="GO:0005524">
    <property type="term" value="F:ATP binding"/>
    <property type="evidence" value="ECO:0007669"/>
    <property type="project" value="UniProtKB-UniRule"/>
</dbReference>
<evidence type="ECO:0000256" key="7">
    <source>
        <dbReference type="ARBA" id="ARBA00022840"/>
    </source>
</evidence>
<organism evidence="11 12">
    <name type="scientific">Cyclobacterium marinum (strain ATCC 25205 / DSM 745 / LMG 13164 / NCIMB 1802)</name>
    <name type="common">Flectobacillus marinus</name>
    <dbReference type="NCBI Taxonomy" id="880070"/>
    <lineage>
        <taxon>Bacteria</taxon>
        <taxon>Pseudomonadati</taxon>
        <taxon>Bacteroidota</taxon>
        <taxon>Cytophagia</taxon>
        <taxon>Cytophagales</taxon>
        <taxon>Cyclobacteriaceae</taxon>
        <taxon>Cyclobacterium</taxon>
    </lineage>
</organism>
<dbReference type="Pfam" id="PF00696">
    <property type="entry name" value="AA_kinase"/>
    <property type="match status" value="1"/>
</dbReference>
<dbReference type="InterPro" id="IPR001057">
    <property type="entry name" value="Glu/AcGlu_kinase"/>
</dbReference>
<feature type="binding site" evidence="9">
    <location>
        <begin position="44"/>
        <end position="45"/>
    </location>
    <ligand>
        <name>substrate</name>
    </ligand>
</feature>
<protein>
    <recommendedName>
        <fullName evidence="9">Acetylglutamate kinase</fullName>
        <ecNumber evidence="9">2.7.2.8</ecNumber>
    </recommendedName>
    <alternativeName>
        <fullName evidence="9">N-acetyl-L-glutamate 5-phosphotransferase</fullName>
    </alternativeName>
    <alternativeName>
        <fullName evidence="9">NAG kinase</fullName>
        <shortName evidence="9">NAGK</shortName>
    </alternativeName>
</protein>
<evidence type="ECO:0000313" key="11">
    <source>
        <dbReference type="EMBL" id="AEL27620.1"/>
    </source>
</evidence>